<dbReference type="RefSeq" id="WP_203745705.1">
    <property type="nucleotide sequence ID" value="NZ_BONF01000012.1"/>
</dbReference>
<feature type="compositionally biased region" description="Gly residues" evidence="1">
    <location>
        <begin position="329"/>
        <end position="338"/>
    </location>
</feature>
<evidence type="ECO:0000313" key="3">
    <source>
        <dbReference type="Proteomes" id="UP000601223"/>
    </source>
</evidence>
<evidence type="ECO:0000256" key="1">
    <source>
        <dbReference type="SAM" id="MobiDB-lite"/>
    </source>
</evidence>
<dbReference type="AlphaFoldDB" id="A0A8J3NJE3"/>
<evidence type="ECO:0008006" key="4">
    <source>
        <dbReference type="Google" id="ProtNLM"/>
    </source>
</evidence>
<evidence type="ECO:0000313" key="2">
    <source>
        <dbReference type="EMBL" id="GIF81371.1"/>
    </source>
</evidence>
<organism evidence="2 3">
    <name type="scientific">Catellatospora bangladeshensis</name>
    <dbReference type="NCBI Taxonomy" id="310355"/>
    <lineage>
        <taxon>Bacteria</taxon>
        <taxon>Bacillati</taxon>
        <taxon>Actinomycetota</taxon>
        <taxon>Actinomycetes</taxon>
        <taxon>Micromonosporales</taxon>
        <taxon>Micromonosporaceae</taxon>
        <taxon>Catellatospora</taxon>
    </lineage>
</organism>
<dbReference type="EMBL" id="BONF01000012">
    <property type="protein sequence ID" value="GIF81371.1"/>
    <property type="molecule type" value="Genomic_DNA"/>
</dbReference>
<reference evidence="2 3" key="1">
    <citation type="submission" date="2021-01" db="EMBL/GenBank/DDBJ databases">
        <title>Whole genome shotgun sequence of Catellatospora bangladeshensis NBRC 107357.</title>
        <authorList>
            <person name="Komaki H."/>
            <person name="Tamura T."/>
        </authorList>
    </citation>
    <scope>NUCLEOTIDE SEQUENCE [LARGE SCALE GENOMIC DNA]</scope>
    <source>
        <strain evidence="2 3">NBRC 107357</strain>
    </source>
</reference>
<dbReference type="Proteomes" id="UP000601223">
    <property type="component" value="Unassembled WGS sequence"/>
</dbReference>
<sequence length="384" mass="40225">MTEANPNELRMLVTRTPSDATAGKLPPQPHWPAPPVDWNDYDVPRIWDSLGCLDHEVTWDQARTIARQGDLLNAQAEALERLRDRLAEAWSGGQTPAAAAALGKIDWLIKAIRADALAAATTARGVNGVLETMASAKRAMEPVANRWLGVTRTDPRAWRPLADELNEKARKIMVSADAVIRDHRENIIVPAQTRPPTVAVVVPPPDPRKPVAGGSRFNGDASTDWTPGAKSGVHAPSGAEPVETEIPAEPGPVLSGLPVPGISGGVPSALPIFPGSEYARGGGAYVMPGGAGTPGQVVPMPARPAAVPQGSGPGGSVGMMPMPTPMGGATPGSGGGSGDRYRQGAHTRWEVQQGGPAVIEPGPQLGPRPAESELDPDDFREWFT</sequence>
<feature type="region of interest" description="Disordered" evidence="1">
    <location>
        <begin position="198"/>
        <end position="251"/>
    </location>
</feature>
<proteinExistence type="predicted"/>
<keyword evidence="3" id="KW-1185">Reference proteome</keyword>
<comment type="caution">
    <text evidence="2">The sequence shown here is derived from an EMBL/GenBank/DDBJ whole genome shotgun (WGS) entry which is preliminary data.</text>
</comment>
<gene>
    <name evidence="2" type="ORF">Cba03nite_27200</name>
</gene>
<protein>
    <recommendedName>
        <fullName evidence="4">PPE family domain-containing protein</fullName>
    </recommendedName>
</protein>
<feature type="region of interest" description="Disordered" evidence="1">
    <location>
        <begin position="328"/>
        <end position="384"/>
    </location>
</feature>
<name>A0A8J3NJE3_9ACTN</name>
<accession>A0A8J3NJE3</accession>